<name>A0A0K9Q366_ZOSMR</name>
<dbReference type="Pfam" id="PF01535">
    <property type="entry name" value="PPR"/>
    <property type="match status" value="1"/>
</dbReference>
<feature type="repeat" description="PPR" evidence="3">
    <location>
        <begin position="426"/>
        <end position="460"/>
    </location>
</feature>
<dbReference type="InterPro" id="IPR002885">
    <property type="entry name" value="PPR_rpt"/>
</dbReference>
<accession>A0A0K9Q366</accession>
<dbReference type="InterPro" id="IPR011990">
    <property type="entry name" value="TPR-like_helical_dom_sf"/>
</dbReference>
<dbReference type="AlphaFoldDB" id="A0A0K9Q366"/>
<dbReference type="Gene3D" id="1.25.40.10">
    <property type="entry name" value="Tetratricopeptide repeat domain"/>
    <property type="match status" value="3"/>
</dbReference>
<sequence>MGMGSLHLSCRLCFRTTRIIGFSSCSSPEDAVDVISVLLTKPFPSSSALTTALDATGLHPTPLLLETLLKNSPPRLSPKILLTVFQWARSHQGFSTTPSILASVVDILAKSRFFATAWSLVLNTRDRTETEVTTYASPQPYLTLIRRYGRAGMPAAAIRTYEFFATCSNENDDGEVFDGLIDSLCKEGYTRIASDYMAGREGKVASVRCYNILLNGWFRARKLDEAERLWVEMRSKGVRPTVVSYGTIIEGLCQMRRVDDAMKMIDEMRSKKGGEVEPNVIVLNPIVDALAEGKRFKEALGAVEKFPLYGISPNISTFNSLVKGFCKNGDIMEASAVLKMMIGRGIFPTATTYNYFFRFFSRCGGKIEEGLNLYNKMVKSGYSPDRLTYHLLIKMVCEEDRAGRGGGINLAVRLIRDMNAKGFDSDLATSTMLIHMLCRMNMWDEACVEFKEMIEKGLVPQYLTYQRLIKNLKRLGMIKLSNHLTGLMNCLYHSNKLPANYKHGGSEEDKSLDVRKAIVYQAKTMSDILKHSRERQRKNSADSTQVQLKSRRQISVESANKLIAEIKNRGIQNVD</sequence>
<dbReference type="Proteomes" id="UP000036987">
    <property type="component" value="Unassembled WGS sequence"/>
</dbReference>
<evidence type="ECO:0000256" key="1">
    <source>
        <dbReference type="ARBA" id="ARBA00007626"/>
    </source>
</evidence>
<keyword evidence="6" id="KW-1185">Reference proteome</keyword>
<protein>
    <submittedName>
        <fullName evidence="5">Pentatricopeptide repeat-containing protein</fullName>
    </submittedName>
</protein>
<evidence type="ECO:0000256" key="3">
    <source>
        <dbReference type="PROSITE-ProRule" id="PRU00708"/>
    </source>
</evidence>
<dbReference type="OrthoDB" id="185373at2759"/>
<comment type="caution">
    <text evidence="5">The sequence shown here is derived from an EMBL/GenBank/DDBJ whole genome shotgun (WGS) entry which is preliminary data.</text>
</comment>
<evidence type="ECO:0000256" key="4">
    <source>
        <dbReference type="SAM" id="MobiDB-lite"/>
    </source>
</evidence>
<dbReference type="OMA" id="NYFFRFF"/>
<dbReference type="NCBIfam" id="TIGR00756">
    <property type="entry name" value="PPR"/>
    <property type="match status" value="4"/>
</dbReference>
<feature type="repeat" description="PPR" evidence="3">
    <location>
        <begin position="349"/>
        <end position="384"/>
    </location>
</feature>
<feature type="repeat" description="PPR" evidence="3">
    <location>
        <begin position="241"/>
        <end position="271"/>
    </location>
</feature>
<evidence type="ECO:0000313" key="5">
    <source>
        <dbReference type="EMBL" id="KMZ75718.1"/>
    </source>
</evidence>
<dbReference type="PANTHER" id="PTHR47941">
    <property type="entry name" value="PENTATRICOPEPTIDE REPEAT-CONTAINING PROTEIN 3, MITOCHONDRIAL"/>
    <property type="match status" value="1"/>
</dbReference>
<gene>
    <name evidence="5" type="ORF">ZOSMA_110G00240</name>
</gene>
<feature type="repeat" description="PPR" evidence="3">
    <location>
        <begin position="314"/>
        <end position="348"/>
    </location>
</feature>
<dbReference type="EMBL" id="LFYR01000120">
    <property type="protein sequence ID" value="KMZ75718.1"/>
    <property type="molecule type" value="Genomic_DNA"/>
</dbReference>
<feature type="compositionally biased region" description="Polar residues" evidence="4">
    <location>
        <begin position="541"/>
        <end position="552"/>
    </location>
</feature>
<feature type="region of interest" description="Disordered" evidence="4">
    <location>
        <begin position="532"/>
        <end position="552"/>
    </location>
</feature>
<dbReference type="Pfam" id="PF13041">
    <property type="entry name" value="PPR_2"/>
    <property type="match status" value="1"/>
</dbReference>
<keyword evidence="2" id="KW-0677">Repeat</keyword>
<evidence type="ECO:0000256" key="2">
    <source>
        <dbReference type="ARBA" id="ARBA00022737"/>
    </source>
</evidence>
<dbReference type="PROSITE" id="PS51375">
    <property type="entry name" value="PPR"/>
    <property type="match status" value="5"/>
</dbReference>
<dbReference type="Pfam" id="PF12854">
    <property type="entry name" value="PPR_1"/>
    <property type="match status" value="1"/>
</dbReference>
<comment type="similarity">
    <text evidence="1">Belongs to the PPR family. P subfamily.</text>
</comment>
<evidence type="ECO:0000313" key="6">
    <source>
        <dbReference type="Proteomes" id="UP000036987"/>
    </source>
</evidence>
<proteinExistence type="inferred from homology"/>
<feature type="repeat" description="PPR" evidence="3">
    <location>
        <begin position="206"/>
        <end position="240"/>
    </location>
</feature>
<dbReference type="Pfam" id="PF13812">
    <property type="entry name" value="PPR_3"/>
    <property type="match status" value="1"/>
</dbReference>
<reference evidence="6" key="1">
    <citation type="journal article" date="2016" name="Nature">
        <title>The genome of the seagrass Zostera marina reveals angiosperm adaptation to the sea.</title>
        <authorList>
            <person name="Olsen J.L."/>
            <person name="Rouze P."/>
            <person name="Verhelst B."/>
            <person name="Lin Y.-C."/>
            <person name="Bayer T."/>
            <person name="Collen J."/>
            <person name="Dattolo E."/>
            <person name="De Paoli E."/>
            <person name="Dittami S."/>
            <person name="Maumus F."/>
            <person name="Michel G."/>
            <person name="Kersting A."/>
            <person name="Lauritano C."/>
            <person name="Lohaus R."/>
            <person name="Toepel M."/>
            <person name="Tonon T."/>
            <person name="Vanneste K."/>
            <person name="Amirebrahimi M."/>
            <person name="Brakel J."/>
            <person name="Bostroem C."/>
            <person name="Chovatia M."/>
            <person name="Grimwood J."/>
            <person name="Jenkins J.W."/>
            <person name="Jueterbock A."/>
            <person name="Mraz A."/>
            <person name="Stam W.T."/>
            <person name="Tice H."/>
            <person name="Bornberg-Bauer E."/>
            <person name="Green P.J."/>
            <person name="Pearson G.A."/>
            <person name="Procaccini G."/>
            <person name="Duarte C.M."/>
            <person name="Schmutz J."/>
            <person name="Reusch T.B.H."/>
            <person name="Van de Peer Y."/>
        </authorList>
    </citation>
    <scope>NUCLEOTIDE SEQUENCE [LARGE SCALE GENOMIC DNA]</scope>
    <source>
        <strain evidence="6">cv. Finnish</strain>
    </source>
</reference>
<organism evidence="5 6">
    <name type="scientific">Zostera marina</name>
    <name type="common">Eelgrass</name>
    <dbReference type="NCBI Taxonomy" id="29655"/>
    <lineage>
        <taxon>Eukaryota</taxon>
        <taxon>Viridiplantae</taxon>
        <taxon>Streptophyta</taxon>
        <taxon>Embryophyta</taxon>
        <taxon>Tracheophyta</taxon>
        <taxon>Spermatophyta</taxon>
        <taxon>Magnoliopsida</taxon>
        <taxon>Liliopsida</taxon>
        <taxon>Zosteraceae</taxon>
        <taxon>Zostera</taxon>
    </lineage>
</organism>